<keyword evidence="6" id="KW-1185">Reference proteome</keyword>
<evidence type="ECO:0000256" key="3">
    <source>
        <dbReference type="ARBA" id="ARBA00022989"/>
    </source>
</evidence>
<dbReference type="PaxDb" id="121845-A0A3Q0JKX6"/>
<dbReference type="InterPro" id="IPR018499">
    <property type="entry name" value="Tetraspanin/Peripherin"/>
</dbReference>
<dbReference type="PRINTS" id="PR00259">
    <property type="entry name" value="TMFOUR"/>
</dbReference>
<evidence type="ECO:0000313" key="7">
    <source>
        <dbReference type="RefSeq" id="XP_026687495.1"/>
    </source>
</evidence>
<evidence type="ECO:0000256" key="4">
    <source>
        <dbReference type="ARBA" id="ARBA00023136"/>
    </source>
</evidence>
<keyword evidence="2 5" id="KW-0812">Transmembrane</keyword>
<dbReference type="KEGG" id="dci:103520661"/>
<proteinExistence type="predicted"/>
<sequence length="134" mass="14767">MSLATSTVKCILLVFNFIFALSSLGICFLGFILYSKAATLRDVTGGQLAVLSSVLIVTGAIVFFVAFFGCCGVVRESHCMIVFVSIQFACPRLCHSDALFFFFFFFLRFNGGISVTTEFSYRPEIGEEDMKAES</sequence>
<dbReference type="STRING" id="121845.A0A3Q0JKX6"/>
<dbReference type="Proteomes" id="UP000079169">
    <property type="component" value="Unplaced"/>
</dbReference>
<accession>A0A3Q0JKX6</accession>
<keyword evidence="3 5" id="KW-1133">Transmembrane helix</keyword>
<dbReference type="GO" id="GO:0016020">
    <property type="term" value="C:membrane"/>
    <property type="evidence" value="ECO:0007669"/>
    <property type="project" value="UniProtKB-SubCell"/>
</dbReference>
<organism evidence="6 7">
    <name type="scientific">Diaphorina citri</name>
    <name type="common">Asian citrus psyllid</name>
    <dbReference type="NCBI Taxonomy" id="121845"/>
    <lineage>
        <taxon>Eukaryota</taxon>
        <taxon>Metazoa</taxon>
        <taxon>Ecdysozoa</taxon>
        <taxon>Arthropoda</taxon>
        <taxon>Hexapoda</taxon>
        <taxon>Insecta</taxon>
        <taxon>Pterygota</taxon>
        <taxon>Neoptera</taxon>
        <taxon>Paraneoptera</taxon>
        <taxon>Hemiptera</taxon>
        <taxon>Sternorrhyncha</taxon>
        <taxon>Psylloidea</taxon>
        <taxon>Psyllidae</taxon>
        <taxon>Diaphorininae</taxon>
        <taxon>Diaphorina</taxon>
    </lineage>
</organism>
<dbReference type="AlphaFoldDB" id="A0A3Q0JKX6"/>
<evidence type="ECO:0000256" key="1">
    <source>
        <dbReference type="ARBA" id="ARBA00004141"/>
    </source>
</evidence>
<feature type="transmembrane region" description="Helical" evidence="5">
    <location>
        <begin position="12"/>
        <end position="34"/>
    </location>
</feature>
<evidence type="ECO:0000256" key="2">
    <source>
        <dbReference type="ARBA" id="ARBA00022692"/>
    </source>
</evidence>
<dbReference type="Pfam" id="PF00335">
    <property type="entry name" value="Tetraspanin"/>
    <property type="match status" value="1"/>
</dbReference>
<protein>
    <submittedName>
        <fullName evidence="7">Tetraspanin-18-like</fullName>
    </submittedName>
</protein>
<gene>
    <name evidence="7" type="primary">LOC103520661</name>
</gene>
<evidence type="ECO:0000256" key="5">
    <source>
        <dbReference type="SAM" id="Phobius"/>
    </source>
</evidence>
<comment type="subcellular location">
    <subcellularLocation>
        <location evidence="1">Membrane</location>
        <topology evidence="1">Multi-pass membrane protein</topology>
    </subcellularLocation>
</comment>
<name>A0A3Q0JKX6_DIACI</name>
<feature type="transmembrane region" description="Helical" evidence="5">
    <location>
        <begin position="54"/>
        <end position="74"/>
    </location>
</feature>
<evidence type="ECO:0000313" key="6">
    <source>
        <dbReference type="Proteomes" id="UP000079169"/>
    </source>
</evidence>
<keyword evidence="4 5" id="KW-0472">Membrane</keyword>
<dbReference type="GeneID" id="103520661"/>
<dbReference type="RefSeq" id="XP_026687495.1">
    <property type="nucleotide sequence ID" value="XM_026831694.1"/>
</dbReference>
<reference evidence="7" key="1">
    <citation type="submission" date="2025-08" db="UniProtKB">
        <authorList>
            <consortium name="RefSeq"/>
        </authorList>
    </citation>
    <scope>IDENTIFICATION</scope>
</reference>